<dbReference type="AlphaFoldDB" id="A0AA38FT49"/>
<feature type="compositionally biased region" description="Polar residues" evidence="1">
    <location>
        <begin position="14"/>
        <end position="28"/>
    </location>
</feature>
<accession>A0AA38FT49</accession>
<dbReference type="EMBL" id="JAHRHJ020000007">
    <property type="protein sequence ID" value="KAH9310226.1"/>
    <property type="molecule type" value="Genomic_DNA"/>
</dbReference>
<reference evidence="2 3" key="1">
    <citation type="journal article" date="2021" name="Nat. Plants">
        <title>The Taxus genome provides insights into paclitaxel biosynthesis.</title>
        <authorList>
            <person name="Xiong X."/>
            <person name="Gou J."/>
            <person name="Liao Q."/>
            <person name="Li Y."/>
            <person name="Zhou Q."/>
            <person name="Bi G."/>
            <person name="Li C."/>
            <person name="Du R."/>
            <person name="Wang X."/>
            <person name="Sun T."/>
            <person name="Guo L."/>
            <person name="Liang H."/>
            <person name="Lu P."/>
            <person name="Wu Y."/>
            <person name="Zhang Z."/>
            <person name="Ro D.K."/>
            <person name="Shang Y."/>
            <person name="Huang S."/>
            <person name="Yan J."/>
        </authorList>
    </citation>
    <scope>NUCLEOTIDE SEQUENCE [LARGE SCALE GENOMIC DNA]</scope>
    <source>
        <strain evidence="2">Ta-2019</strain>
    </source>
</reference>
<sequence length="121" mass="13356">MGLNVGAYNSSELDGTNNTLQSPSNGQRKVSPIQKKCKLVESRSNPIELVVGKDVTVDAAIQMDRKTLVGKFVGRKVGLAGVGNWITDNWMSAKDKLYENIVLVHNNRRLSLPLDYINVPF</sequence>
<protein>
    <submittedName>
        <fullName evidence="2">Uncharacterized protein</fullName>
    </submittedName>
</protein>
<evidence type="ECO:0000256" key="1">
    <source>
        <dbReference type="SAM" id="MobiDB-lite"/>
    </source>
</evidence>
<comment type="caution">
    <text evidence="2">The sequence shown here is derived from an EMBL/GenBank/DDBJ whole genome shotgun (WGS) entry which is preliminary data.</text>
</comment>
<evidence type="ECO:0000313" key="2">
    <source>
        <dbReference type="EMBL" id="KAH9310226.1"/>
    </source>
</evidence>
<proteinExistence type="predicted"/>
<feature type="region of interest" description="Disordered" evidence="1">
    <location>
        <begin position="14"/>
        <end position="33"/>
    </location>
</feature>
<feature type="non-terminal residue" evidence="2">
    <location>
        <position position="121"/>
    </location>
</feature>
<keyword evidence="3" id="KW-1185">Reference proteome</keyword>
<dbReference type="Proteomes" id="UP000824469">
    <property type="component" value="Unassembled WGS sequence"/>
</dbReference>
<organism evidence="2 3">
    <name type="scientific">Taxus chinensis</name>
    <name type="common">Chinese yew</name>
    <name type="synonym">Taxus wallichiana var. chinensis</name>
    <dbReference type="NCBI Taxonomy" id="29808"/>
    <lineage>
        <taxon>Eukaryota</taxon>
        <taxon>Viridiplantae</taxon>
        <taxon>Streptophyta</taxon>
        <taxon>Embryophyta</taxon>
        <taxon>Tracheophyta</taxon>
        <taxon>Spermatophyta</taxon>
        <taxon>Pinopsida</taxon>
        <taxon>Pinidae</taxon>
        <taxon>Conifers II</taxon>
        <taxon>Cupressales</taxon>
        <taxon>Taxaceae</taxon>
        <taxon>Taxus</taxon>
    </lineage>
</organism>
<name>A0AA38FT49_TAXCH</name>
<evidence type="ECO:0000313" key="3">
    <source>
        <dbReference type="Proteomes" id="UP000824469"/>
    </source>
</evidence>
<gene>
    <name evidence="2" type="ORF">KI387_038137</name>
</gene>